<dbReference type="InterPro" id="IPR018034">
    <property type="entry name" value="Kri1"/>
</dbReference>
<name>A0ABR2YQA1_9CHLO</name>
<feature type="compositionally biased region" description="Basic and acidic residues" evidence="2">
    <location>
        <begin position="536"/>
        <end position="548"/>
    </location>
</feature>
<organism evidence="4 5">
    <name type="scientific">Coccomyxa subellipsoidea</name>
    <dbReference type="NCBI Taxonomy" id="248742"/>
    <lineage>
        <taxon>Eukaryota</taxon>
        <taxon>Viridiplantae</taxon>
        <taxon>Chlorophyta</taxon>
        <taxon>core chlorophytes</taxon>
        <taxon>Trebouxiophyceae</taxon>
        <taxon>Trebouxiophyceae incertae sedis</taxon>
        <taxon>Coccomyxaceae</taxon>
        <taxon>Coccomyxa</taxon>
    </lineage>
</organism>
<comment type="similarity">
    <text evidence="1">Belongs to the KRI1 family.</text>
</comment>
<feature type="compositionally biased region" description="Acidic residues" evidence="2">
    <location>
        <begin position="66"/>
        <end position="88"/>
    </location>
</feature>
<dbReference type="EMBL" id="JALJOT010000007">
    <property type="protein sequence ID" value="KAK9908790.1"/>
    <property type="molecule type" value="Genomic_DNA"/>
</dbReference>
<evidence type="ECO:0000313" key="4">
    <source>
        <dbReference type="EMBL" id="KAK9908790.1"/>
    </source>
</evidence>
<evidence type="ECO:0000256" key="2">
    <source>
        <dbReference type="SAM" id="MobiDB-lite"/>
    </source>
</evidence>
<feature type="compositionally biased region" description="Acidic residues" evidence="2">
    <location>
        <begin position="118"/>
        <end position="128"/>
    </location>
</feature>
<comment type="caution">
    <text evidence="4">The sequence shown here is derived from an EMBL/GenBank/DDBJ whole genome shotgun (WGS) entry which is preliminary data.</text>
</comment>
<reference evidence="4 5" key="1">
    <citation type="journal article" date="2024" name="Nat. Commun.">
        <title>Phylogenomics reveals the evolutionary origins of lichenization in chlorophyte algae.</title>
        <authorList>
            <person name="Puginier C."/>
            <person name="Libourel C."/>
            <person name="Otte J."/>
            <person name="Skaloud P."/>
            <person name="Haon M."/>
            <person name="Grisel S."/>
            <person name="Petersen M."/>
            <person name="Berrin J.G."/>
            <person name="Delaux P.M."/>
            <person name="Dal Grande F."/>
            <person name="Keller J."/>
        </authorList>
    </citation>
    <scope>NUCLEOTIDE SEQUENCE [LARGE SCALE GENOMIC DNA]</scope>
    <source>
        <strain evidence="4 5">SAG 216-7</strain>
    </source>
</reference>
<dbReference type="InterPro" id="IPR024626">
    <property type="entry name" value="Kri1-like_C"/>
</dbReference>
<evidence type="ECO:0000259" key="3">
    <source>
        <dbReference type="Pfam" id="PF12936"/>
    </source>
</evidence>
<dbReference type="PANTHER" id="PTHR14490">
    <property type="entry name" value="ZINC FINGER, ZZ TYPE"/>
    <property type="match status" value="1"/>
</dbReference>
<feature type="compositionally biased region" description="Basic residues" evidence="2">
    <location>
        <begin position="602"/>
        <end position="615"/>
    </location>
</feature>
<feature type="region of interest" description="Disordered" evidence="2">
    <location>
        <begin position="44"/>
        <end position="225"/>
    </location>
</feature>
<dbReference type="Proteomes" id="UP001491310">
    <property type="component" value="Unassembled WGS sequence"/>
</dbReference>
<feature type="domain" description="Kri1-like C-terminal" evidence="3">
    <location>
        <begin position="451"/>
        <end position="516"/>
    </location>
</feature>
<gene>
    <name evidence="4" type="ORF">WJX75_002962</name>
</gene>
<dbReference type="Pfam" id="PF05178">
    <property type="entry name" value="Kri1"/>
    <property type="match status" value="1"/>
</dbReference>
<protein>
    <recommendedName>
        <fullName evidence="3">Kri1-like C-terminal domain-containing protein</fullName>
    </recommendedName>
</protein>
<feature type="compositionally biased region" description="Basic and acidic residues" evidence="2">
    <location>
        <begin position="101"/>
        <end position="116"/>
    </location>
</feature>
<feature type="region of interest" description="Disordered" evidence="2">
    <location>
        <begin position="534"/>
        <end position="624"/>
    </location>
</feature>
<feature type="compositionally biased region" description="Acidic residues" evidence="2">
    <location>
        <begin position="187"/>
        <end position="197"/>
    </location>
</feature>
<sequence length="624" mass="70313">MEGGRAGKKLLVEDDEEDNNMELAVNTEYASRFEHNMQRARWDRLKSTNPRLAARIEAKASRDTVGTDESEGTESSSDEEEDDGEALLDDQTFLSALSKIRNRDQSIYDSEARLFPDEPSEEGSDEEAPAAKEKPALLKDVLARQALMGEESTSDDDETMGQPSGPTYVEEQEQFRRSFLQEADNLLAEEGDGDDEFGGILKKQRRQSSTAEDLGTSGGAKKAEKTQELLDAYFGKDDQLAEDERFLKHYMLKKGWMDKGDEPLHDGDDDIEEDEEYLQQAERFEARYNHRFEEPGAGNVITYPRNLEGVVRKKDDRRRTAREARVERKAAEAAAMEEEVKRRKAEKRRELDQRLQRIKDASGGAVANKMLIKMLGKEDFDMEEYDRAMAAAFDHSYYEAEDEELAAPEDEAGSDAADEPILDILPEIEDDEDEGEAAEGLPAGLEGERAELARMVEEYQKLDAEDYVGGIPTRFRYREVPAASYGLNILEVLRAPEKDLNQVVGMKKLAPYREDGGLVRPNYSKLRLMQEETEAAAERKKQQSEKGRKGARLVAAAAKQQSRLASFAKPTLAKPDKLKGKKKKETQQPSPAAPDGPQLTKAQRKNLWRQKRRALLKQSLTASL</sequence>
<dbReference type="Pfam" id="PF12936">
    <property type="entry name" value="Kri1_C"/>
    <property type="match status" value="1"/>
</dbReference>
<evidence type="ECO:0000313" key="5">
    <source>
        <dbReference type="Proteomes" id="UP001491310"/>
    </source>
</evidence>
<accession>A0ABR2YQA1</accession>
<feature type="compositionally biased region" description="Basic and acidic residues" evidence="2">
    <location>
        <begin position="312"/>
        <end position="331"/>
    </location>
</feature>
<proteinExistence type="inferred from homology"/>
<evidence type="ECO:0000256" key="1">
    <source>
        <dbReference type="ARBA" id="ARBA00007473"/>
    </source>
</evidence>
<dbReference type="PANTHER" id="PTHR14490:SF5">
    <property type="entry name" value="PROTEIN KRI1 HOMOLOG"/>
    <property type="match status" value="1"/>
</dbReference>
<keyword evidence="5" id="KW-1185">Reference proteome</keyword>
<feature type="region of interest" description="Disordered" evidence="2">
    <location>
        <begin position="312"/>
        <end position="351"/>
    </location>
</feature>